<sequence length="217" mass="24728">MAKFHSSNFPADLSLLKANLPYNLAKFQGAKVRKNIKYLIYKFLLGNVFLAVFLISFYVASWHLTMLSGLDVIGFLKGYFLFPGDIRLPFTTAILELFAFYISSSLSDFYVKGIDRKLNFIFFIAFATIGIFIVNILSLFMIFGTIVWQKSNAAFSAMCLFLGIIWTAWLFKSSEYELGKFLQNCSSKRHYKIDKALLIVLLIIALLVIIPIIAKSF</sequence>
<dbReference type="EMBL" id="ACYG01000027">
    <property type="protein sequence ID" value="EEV17316.1"/>
    <property type="molecule type" value="Genomic_DNA"/>
</dbReference>
<feature type="transmembrane region" description="Helical" evidence="1">
    <location>
        <begin position="39"/>
        <end position="60"/>
    </location>
</feature>
<gene>
    <name evidence="2" type="ORF">CAMGR0001_1612</name>
</gene>
<feature type="transmembrane region" description="Helical" evidence="1">
    <location>
        <begin position="86"/>
        <end position="106"/>
    </location>
</feature>
<dbReference type="Proteomes" id="UP000005709">
    <property type="component" value="Unassembled WGS sequence"/>
</dbReference>
<dbReference type="RefSeq" id="WP_005872386.1">
    <property type="nucleotide sequence ID" value="NZ_ACYG01000027.1"/>
</dbReference>
<reference evidence="2 3" key="1">
    <citation type="submission" date="2009-07" db="EMBL/GenBank/DDBJ databases">
        <authorList>
            <person name="Madupu R."/>
            <person name="Sebastian Y."/>
            <person name="Durkin A.S."/>
            <person name="Torralba M."/>
            <person name="Methe B."/>
            <person name="Sutton G.G."/>
            <person name="Strausberg R.L."/>
            <person name="Nelson K.E."/>
        </authorList>
    </citation>
    <scope>NUCLEOTIDE SEQUENCE [LARGE SCALE GENOMIC DNA]</scope>
    <source>
        <strain evidence="2 3">RM3268</strain>
    </source>
</reference>
<evidence type="ECO:0000313" key="3">
    <source>
        <dbReference type="Proteomes" id="UP000005709"/>
    </source>
</evidence>
<dbReference type="AlphaFoldDB" id="C8PIF1"/>
<accession>C8PIF1</accession>
<comment type="caution">
    <text evidence="2">The sequence shown here is derived from an EMBL/GenBank/DDBJ whole genome shotgun (WGS) entry which is preliminary data.</text>
</comment>
<organism evidence="2 3">
    <name type="scientific">Campylobacter gracilis RM3268</name>
    <dbReference type="NCBI Taxonomy" id="553220"/>
    <lineage>
        <taxon>Bacteria</taxon>
        <taxon>Pseudomonadati</taxon>
        <taxon>Campylobacterota</taxon>
        <taxon>Epsilonproteobacteria</taxon>
        <taxon>Campylobacterales</taxon>
        <taxon>Campylobacteraceae</taxon>
        <taxon>Campylobacter</taxon>
    </lineage>
</organism>
<keyword evidence="1" id="KW-0472">Membrane</keyword>
<feature type="transmembrane region" description="Helical" evidence="1">
    <location>
        <begin position="118"/>
        <end position="147"/>
    </location>
</feature>
<name>C8PIF1_9BACT</name>
<proteinExistence type="predicted"/>
<keyword evidence="3" id="KW-1185">Reference proteome</keyword>
<evidence type="ECO:0000256" key="1">
    <source>
        <dbReference type="SAM" id="Phobius"/>
    </source>
</evidence>
<feature type="transmembrane region" description="Helical" evidence="1">
    <location>
        <begin position="153"/>
        <end position="171"/>
    </location>
</feature>
<protein>
    <submittedName>
        <fullName evidence="2">Uncharacterized protein</fullName>
    </submittedName>
</protein>
<evidence type="ECO:0000313" key="2">
    <source>
        <dbReference type="EMBL" id="EEV17316.1"/>
    </source>
</evidence>
<feature type="transmembrane region" description="Helical" evidence="1">
    <location>
        <begin position="196"/>
        <end position="214"/>
    </location>
</feature>
<keyword evidence="1" id="KW-1133">Transmembrane helix</keyword>
<keyword evidence="1" id="KW-0812">Transmembrane</keyword>